<evidence type="ECO:0000313" key="2">
    <source>
        <dbReference type="Proteomes" id="UP000560081"/>
    </source>
</evidence>
<evidence type="ECO:0000313" key="1">
    <source>
        <dbReference type="EMBL" id="MBB4882041.1"/>
    </source>
</evidence>
<dbReference type="RefSeq" id="WP_135029765.1">
    <property type="nucleotide sequence ID" value="NZ_BMLA01000003.1"/>
</dbReference>
<proteinExistence type="predicted"/>
<reference evidence="1 2" key="1">
    <citation type="submission" date="2020-08" db="EMBL/GenBank/DDBJ databases">
        <title>Sequencing the genomes of 1000 actinobacteria strains.</title>
        <authorList>
            <person name="Klenk H.-P."/>
        </authorList>
    </citation>
    <scope>NUCLEOTIDE SEQUENCE [LARGE SCALE GENOMIC DNA]</scope>
    <source>
        <strain evidence="1 2">DSM 19079</strain>
    </source>
</reference>
<keyword evidence="2" id="KW-1185">Reference proteome</keyword>
<accession>A0A4Y8X123</accession>
<name>A0A4Y8X123_9MICC</name>
<gene>
    <name evidence="1" type="ORF">BJ976_000392</name>
</gene>
<protein>
    <submittedName>
        <fullName evidence="1">Flp pilus assembly pilin Flp</fullName>
    </submittedName>
</protein>
<dbReference type="InterPro" id="IPR025338">
    <property type="entry name" value="DUF4244"/>
</dbReference>
<organism evidence="1 2">
    <name type="scientific">Micrococcus flavus</name>
    <dbReference type="NCBI Taxonomy" id="384602"/>
    <lineage>
        <taxon>Bacteria</taxon>
        <taxon>Bacillati</taxon>
        <taxon>Actinomycetota</taxon>
        <taxon>Actinomycetes</taxon>
        <taxon>Micrococcales</taxon>
        <taxon>Micrococcaceae</taxon>
        <taxon>Micrococcus</taxon>
    </lineage>
</organism>
<sequence>MTPISTALQQTLTTTLGAERAAALTGAAADETGAQTAEYGILTLAAVGFAGVLAVVLTSSEVQGLLVDLVSQALTRD</sequence>
<dbReference type="AlphaFoldDB" id="A0A4Y8X123"/>
<dbReference type="EMBL" id="JACHMC010000001">
    <property type="protein sequence ID" value="MBB4882041.1"/>
    <property type="molecule type" value="Genomic_DNA"/>
</dbReference>
<dbReference type="Proteomes" id="UP000560081">
    <property type="component" value="Unassembled WGS sequence"/>
</dbReference>
<dbReference type="Pfam" id="PF14029">
    <property type="entry name" value="DUF4244"/>
    <property type="match status" value="1"/>
</dbReference>
<comment type="caution">
    <text evidence="1">The sequence shown here is derived from an EMBL/GenBank/DDBJ whole genome shotgun (WGS) entry which is preliminary data.</text>
</comment>